<dbReference type="EMBL" id="JACVVK020000135">
    <property type="protein sequence ID" value="KAK7489645.1"/>
    <property type="molecule type" value="Genomic_DNA"/>
</dbReference>
<sequence length="63" mass="7117">AENRLHLKTVVSTLPRGARAARRSPDVPNKHHERHHQHVDNRPKARHTRDGNSTHGGCFPSSK</sequence>
<dbReference type="AlphaFoldDB" id="A0ABD0KQT6"/>
<comment type="caution">
    <text evidence="2">The sequence shown here is derived from an EMBL/GenBank/DDBJ whole genome shotgun (WGS) entry which is preliminary data.</text>
</comment>
<feature type="compositionally biased region" description="Polar residues" evidence="1">
    <location>
        <begin position="53"/>
        <end position="63"/>
    </location>
</feature>
<dbReference type="Proteomes" id="UP001519460">
    <property type="component" value="Unassembled WGS sequence"/>
</dbReference>
<gene>
    <name evidence="2" type="ORF">BaRGS_00019040</name>
</gene>
<feature type="region of interest" description="Disordered" evidence="1">
    <location>
        <begin position="1"/>
        <end position="63"/>
    </location>
</feature>
<name>A0ABD0KQT6_9CAEN</name>
<protein>
    <submittedName>
        <fullName evidence="2">Uncharacterized protein</fullName>
    </submittedName>
</protein>
<reference evidence="2 3" key="1">
    <citation type="journal article" date="2023" name="Sci. Data">
        <title>Genome assembly of the Korean intertidal mud-creeper Batillaria attramentaria.</title>
        <authorList>
            <person name="Patra A.K."/>
            <person name="Ho P.T."/>
            <person name="Jun S."/>
            <person name="Lee S.J."/>
            <person name="Kim Y."/>
            <person name="Won Y.J."/>
        </authorList>
    </citation>
    <scope>NUCLEOTIDE SEQUENCE [LARGE SCALE GENOMIC DNA]</scope>
    <source>
        <strain evidence="2">Wonlab-2016</strain>
    </source>
</reference>
<proteinExistence type="predicted"/>
<accession>A0ABD0KQT6</accession>
<feature type="non-terminal residue" evidence="2">
    <location>
        <position position="63"/>
    </location>
</feature>
<feature type="non-terminal residue" evidence="2">
    <location>
        <position position="1"/>
    </location>
</feature>
<evidence type="ECO:0000313" key="3">
    <source>
        <dbReference type="Proteomes" id="UP001519460"/>
    </source>
</evidence>
<evidence type="ECO:0000256" key="1">
    <source>
        <dbReference type="SAM" id="MobiDB-lite"/>
    </source>
</evidence>
<keyword evidence="3" id="KW-1185">Reference proteome</keyword>
<feature type="compositionally biased region" description="Basic and acidic residues" evidence="1">
    <location>
        <begin position="38"/>
        <end position="52"/>
    </location>
</feature>
<evidence type="ECO:0000313" key="2">
    <source>
        <dbReference type="EMBL" id="KAK7489645.1"/>
    </source>
</evidence>
<organism evidence="2 3">
    <name type="scientific">Batillaria attramentaria</name>
    <dbReference type="NCBI Taxonomy" id="370345"/>
    <lineage>
        <taxon>Eukaryota</taxon>
        <taxon>Metazoa</taxon>
        <taxon>Spiralia</taxon>
        <taxon>Lophotrochozoa</taxon>
        <taxon>Mollusca</taxon>
        <taxon>Gastropoda</taxon>
        <taxon>Caenogastropoda</taxon>
        <taxon>Sorbeoconcha</taxon>
        <taxon>Cerithioidea</taxon>
        <taxon>Batillariidae</taxon>
        <taxon>Batillaria</taxon>
    </lineage>
</organism>